<dbReference type="EMBL" id="FQZN01000044">
    <property type="protein sequence ID" value="SHJ66572.1"/>
    <property type="molecule type" value="Genomic_DNA"/>
</dbReference>
<dbReference type="Proteomes" id="UP000184192">
    <property type="component" value="Unassembled WGS sequence"/>
</dbReference>
<name>A0A1M6L5U9_9BACE</name>
<protein>
    <submittedName>
        <fullName evidence="1">Uncharacterized protein</fullName>
    </submittedName>
</protein>
<dbReference type="eggNOG" id="ENOG5032Q8Y">
    <property type="taxonomic scope" value="Bacteria"/>
</dbReference>
<dbReference type="GeneID" id="92714556"/>
<organism evidence="1 2">
    <name type="scientific">Bacteroides stercorirosoris</name>
    <dbReference type="NCBI Taxonomy" id="871324"/>
    <lineage>
        <taxon>Bacteria</taxon>
        <taxon>Pseudomonadati</taxon>
        <taxon>Bacteroidota</taxon>
        <taxon>Bacteroidia</taxon>
        <taxon>Bacteroidales</taxon>
        <taxon>Bacteroidaceae</taxon>
        <taxon>Bacteroides</taxon>
    </lineage>
</organism>
<sequence length="89" mass="10334">MSQKERKQKRIKKIMDDAAKALEAEGVKYFIGVTDREPKKPTEGQVYIQSDVQGEDFCYILDFALPTRQDLINMGIWLGQIIKSREKKK</sequence>
<reference evidence="2" key="1">
    <citation type="submission" date="2016-11" db="EMBL/GenBank/DDBJ databases">
        <authorList>
            <person name="Varghese N."/>
            <person name="Submissions S."/>
        </authorList>
    </citation>
    <scope>NUCLEOTIDE SEQUENCE [LARGE SCALE GENOMIC DNA]</scope>
    <source>
        <strain evidence="2">DSM 26884</strain>
    </source>
</reference>
<dbReference type="AlphaFoldDB" id="A0A1M6L5U9"/>
<gene>
    <name evidence="1" type="ORF">SAMN05444350_14438</name>
</gene>
<evidence type="ECO:0000313" key="1">
    <source>
        <dbReference type="EMBL" id="SHJ66572.1"/>
    </source>
</evidence>
<dbReference type="RefSeq" id="WP_025833771.1">
    <property type="nucleotide sequence ID" value="NZ_FQZN01000044.1"/>
</dbReference>
<proteinExistence type="predicted"/>
<evidence type="ECO:0000313" key="2">
    <source>
        <dbReference type="Proteomes" id="UP000184192"/>
    </source>
</evidence>
<accession>A0A1M6L5U9</accession>
<keyword evidence="2" id="KW-1185">Reference proteome</keyword>